<dbReference type="Proteomes" id="UP001596072">
    <property type="component" value="Unassembled WGS sequence"/>
</dbReference>
<accession>A0ABW0ZFN9</accession>
<feature type="transmembrane region" description="Helical" evidence="2">
    <location>
        <begin position="686"/>
        <end position="709"/>
    </location>
</feature>
<feature type="transmembrane region" description="Helical" evidence="2">
    <location>
        <begin position="124"/>
        <end position="142"/>
    </location>
</feature>
<feature type="region of interest" description="Disordered" evidence="1">
    <location>
        <begin position="713"/>
        <end position="744"/>
    </location>
</feature>
<dbReference type="EMBL" id="JBHSNS010000001">
    <property type="protein sequence ID" value="MFC5727923.1"/>
    <property type="molecule type" value="Genomic_DNA"/>
</dbReference>
<feature type="compositionally biased region" description="Basic and acidic residues" evidence="1">
    <location>
        <begin position="733"/>
        <end position="744"/>
    </location>
</feature>
<evidence type="ECO:0000313" key="4">
    <source>
        <dbReference type="Proteomes" id="UP001596072"/>
    </source>
</evidence>
<feature type="transmembrane region" description="Helical" evidence="2">
    <location>
        <begin position="220"/>
        <end position="238"/>
    </location>
</feature>
<proteinExistence type="predicted"/>
<feature type="transmembrane region" description="Helical" evidence="2">
    <location>
        <begin position="148"/>
        <end position="165"/>
    </location>
</feature>
<dbReference type="RefSeq" id="WP_136436658.1">
    <property type="nucleotide sequence ID" value="NZ_JBHSNS010000001.1"/>
</dbReference>
<feature type="transmembrane region" description="Helical" evidence="2">
    <location>
        <begin position="421"/>
        <end position="440"/>
    </location>
</feature>
<feature type="transmembrane region" description="Helical" evidence="2">
    <location>
        <begin position="344"/>
        <end position="364"/>
    </location>
</feature>
<reference evidence="4" key="1">
    <citation type="journal article" date="2019" name="Int. J. Syst. Evol. Microbiol.">
        <title>The Global Catalogue of Microorganisms (GCM) 10K type strain sequencing project: providing services to taxonomists for standard genome sequencing and annotation.</title>
        <authorList>
            <consortium name="The Broad Institute Genomics Platform"/>
            <consortium name="The Broad Institute Genome Sequencing Center for Infectious Disease"/>
            <person name="Wu L."/>
            <person name="Ma J."/>
        </authorList>
    </citation>
    <scope>NUCLEOTIDE SEQUENCE [LARGE SCALE GENOMIC DNA]</scope>
    <source>
        <strain evidence="4">YIM 94188</strain>
    </source>
</reference>
<feature type="transmembrane region" description="Helical" evidence="2">
    <location>
        <begin position="195"/>
        <end position="213"/>
    </location>
</feature>
<evidence type="ECO:0000313" key="3">
    <source>
        <dbReference type="EMBL" id="MFC5727923.1"/>
    </source>
</evidence>
<feature type="transmembrane region" description="Helical" evidence="2">
    <location>
        <begin position="94"/>
        <end position="117"/>
    </location>
</feature>
<feature type="transmembrane region" description="Helical" evidence="2">
    <location>
        <begin position="315"/>
        <end position="338"/>
    </location>
</feature>
<feature type="transmembrane region" description="Helical" evidence="2">
    <location>
        <begin position="371"/>
        <end position="388"/>
    </location>
</feature>
<evidence type="ECO:0008006" key="5">
    <source>
        <dbReference type="Google" id="ProtNLM"/>
    </source>
</evidence>
<gene>
    <name evidence="3" type="ORF">ACFPQB_03275</name>
</gene>
<keyword evidence="2" id="KW-0812">Transmembrane</keyword>
<comment type="caution">
    <text evidence="3">The sequence shown here is derived from an EMBL/GenBank/DDBJ whole genome shotgun (WGS) entry which is preliminary data.</text>
</comment>
<keyword evidence="2" id="KW-1133">Transmembrane helix</keyword>
<feature type="transmembrane region" description="Helical" evidence="2">
    <location>
        <begin position="172"/>
        <end position="189"/>
    </location>
</feature>
<name>A0ABW0ZFN9_9ACTN</name>
<protein>
    <recommendedName>
        <fullName evidence="5">YfhO family protein</fullName>
    </recommendedName>
</protein>
<keyword evidence="2" id="KW-0472">Membrane</keyword>
<sequence>MRRLLWPVGVLVVTGLYGCLPLLGSREVYMRGDSAAQFAPTWWQLGRTLRESGWPIVLDPDSFTGGNYAAEALFGIWNPLNPLIWLITSGASDLLVAVTAIKIGIMMALALGTYLLAREYDAPPWSAAVVATSLPFAGFTLWWDAGSWPAGLIAFAYTPWVWWAFRRTLRGTMNPFLGFVVGVLGVTQGNPYGTLAVAVVGAALVLEGLLTRNRAGAGRLLLTGGWVACFLPLVYLPLVRVSELAARSSGPLFGNNGKMRPEIGDLLGLSSPTFVPDIQAITGVTQVPVTYFCWFLLPLLPWLKYGVLRERLRELTGLATITLLYLLMTLGPSNLWLFRWPLRLIEYFYLALGIGLAIVLGQGLQRDRWRARLAGTAALVGAVSFQAWAQHPTWVASTLGGCAVLVALTTLLLLCHRFVSATPVLLAAVLIAGTGVVLLGQARIYQENEGARVYHVPTDVAALQERFGDLDGRVMQFADLRPVQKNGPDEKLRSAWDSFLPGSMYDVAGVDAVNSYTGMGFRRFERTLCLHYEGFTRPCGYRRVWRPLEKGQPPLADLLKLETVVAGPQQIVGVTPPANWRNVEHGERTVLVRTDQLPWPNSRLSWAEEGVTVHSARSAGVGEELTVEAPQGGRVTFAMLAWPGYSATLDGEPIDVEHNEAGLLTVDLPRGADGDLVVEYDRPGAALASGAAALGGIGALLLGGLHAVVRRRRREPAAEVGSAEEPTAEDWPAEDRPAVDQRSL</sequence>
<organism evidence="3 4">
    <name type="scientific">Nocardioides vastitatis</name>
    <dbReference type="NCBI Taxonomy" id="2568655"/>
    <lineage>
        <taxon>Bacteria</taxon>
        <taxon>Bacillati</taxon>
        <taxon>Actinomycetota</taxon>
        <taxon>Actinomycetes</taxon>
        <taxon>Propionibacteriales</taxon>
        <taxon>Nocardioidaceae</taxon>
        <taxon>Nocardioides</taxon>
    </lineage>
</organism>
<feature type="transmembrane region" description="Helical" evidence="2">
    <location>
        <begin position="278"/>
        <end position="303"/>
    </location>
</feature>
<evidence type="ECO:0000256" key="2">
    <source>
        <dbReference type="SAM" id="Phobius"/>
    </source>
</evidence>
<feature type="transmembrane region" description="Helical" evidence="2">
    <location>
        <begin position="394"/>
        <end position="414"/>
    </location>
</feature>
<keyword evidence="4" id="KW-1185">Reference proteome</keyword>
<dbReference type="PROSITE" id="PS51257">
    <property type="entry name" value="PROKAR_LIPOPROTEIN"/>
    <property type="match status" value="1"/>
</dbReference>
<evidence type="ECO:0000256" key="1">
    <source>
        <dbReference type="SAM" id="MobiDB-lite"/>
    </source>
</evidence>